<keyword evidence="7" id="KW-0808">Transferase</keyword>
<evidence type="ECO:0000256" key="4">
    <source>
        <dbReference type="ARBA" id="ARBA00013346"/>
    </source>
</evidence>
<comment type="similarity">
    <text evidence="2">Belongs to the methyltransferase superfamily. L-isoaspartyl/D-aspartyl protein methyltransferase family.</text>
</comment>
<dbReference type="RefSeq" id="WP_279933360.1">
    <property type="nucleotide sequence ID" value="NZ_JARWBG010000094.1"/>
</dbReference>
<evidence type="ECO:0000256" key="2">
    <source>
        <dbReference type="ARBA" id="ARBA00005369"/>
    </source>
</evidence>
<dbReference type="SUPFAM" id="SSF53335">
    <property type="entry name" value="S-adenosyl-L-methionine-dependent methyltransferases"/>
    <property type="match status" value="1"/>
</dbReference>
<protein>
    <recommendedName>
        <fullName evidence="4">Protein-L-isoaspartate O-methyltransferase</fullName>
        <ecNumber evidence="3">2.1.1.77</ecNumber>
    </recommendedName>
    <alternativeName>
        <fullName evidence="11">L-isoaspartyl protein carboxyl methyltransferase</fullName>
    </alternativeName>
    <alternativeName>
        <fullName evidence="9">Protein L-isoaspartyl methyltransferase</fullName>
    </alternativeName>
    <alternativeName>
        <fullName evidence="10">Protein-beta-aspartate methyltransferase</fullName>
    </alternativeName>
</protein>
<keyword evidence="14" id="KW-1185">Reference proteome</keyword>
<sequence>MDASADRFAGPAAAARRALVRRLTASGELRDPGWRAAFEEVPRHVFVPYYFAGFPGSYERLWCEDPSPARRERWLRGVYADVSLVTRVRDGTLLSSSSQPSVMARMLEELRVRDGCRVLEIGAGTGYNAALLCHRLGDSLVTTVDLDPDIVESARAHLAAVGYRPALIIADGARGCPERAPFDRIISTCSLASVPWAWPEQCRPGGRILAPLATGLIALDVFDDAEHGRMAQGRFLRTPAHFMPLRGGPAPRSGVLPRRAVKNDLFRFLLNLTEGSLDPQEALSLWERERRPERDRYGVTVCGGRQWSWLDDPEGPYAWPVGPPQPPSAVASSRGN</sequence>
<keyword evidence="8" id="KW-0949">S-adenosyl-L-methionine</keyword>
<evidence type="ECO:0000256" key="6">
    <source>
        <dbReference type="ARBA" id="ARBA00022603"/>
    </source>
</evidence>
<dbReference type="CDD" id="cd02440">
    <property type="entry name" value="AdoMet_MTases"/>
    <property type="match status" value="1"/>
</dbReference>
<evidence type="ECO:0000256" key="3">
    <source>
        <dbReference type="ARBA" id="ARBA00011890"/>
    </source>
</evidence>
<proteinExistence type="inferred from homology"/>
<evidence type="ECO:0000256" key="12">
    <source>
        <dbReference type="SAM" id="MobiDB-lite"/>
    </source>
</evidence>
<evidence type="ECO:0000256" key="11">
    <source>
        <dbReference type="ARBA" id="ARBA00031350"/>
    </source>
</evidence>
<reference evidence="13 14" key="1">
    <citation type="submission" date="2023-04" db="EMBL/GenBank/DDBJ databases">
        <title>Streptomyces chengmaiensis sp. nov. isolated from the stem of mangrove plant in Hainan.</title>
        <authorList>
            <person name="Huang X."/>
            <person name="Zhou S."/>
            <person name="Chu X."/>
            <person name="Xie Y."/>
            <person name="Lin Y."/>
        </authorList>
    </citation>
    <scope>NUCLEOTIDE SEQUENCE [LARGE SCALE GENOMIC DNA]</scope>
    <source>
        <strain evidence="13 14">HNM0663</strain>
    </source>
</reference>
<feature type="region of interest" description="Disordered" evidence="12">
    <location>
        <begin position="311"/>
        <end position="336"/>
    </location>
</feature>
<dbReference type="EMBL" id="JARWBG010000094">
    <property type="protein sequence ID" value="MDH2393969.1"/>
    <property type="molecule type" value="Genomic_DNA"/>
</dbReference>
<organism evidence="13 14">
    <name type="scientific">Streptomyces chengmaiensis</name>
    <dbReference type="NCBI Taxonomy" id="3040919"/>
    <lineage>
        <taxon>Bacteria</taxon>
        <taxon>Bacillati</taxon>
        <taxon>Actinomycetota</taxon>
        <taxon>Actinomycetes</taxon>
        <taxon>Kitasatosporales</taxon>
        <taxon>Streptomycetaceae</taxon>
        <taxon>Streptomyces</taxon>
    </lineage>
</organism>
<keyword evidence="5" id="KW-0963">Cytoplasm</keyword>
<evidence type="ECO:0000313" key="14">
    <source>
        <dbReference type="Proteomes" id="UP001223144"/>
    </source>
</evidence>
<evidence type="ECO:0000256" key="9">
    <source>
        <dbReference type="ARBA" id="ARBA00030757"/>
    </source>
</evidence>
<dbReference type="Proteomes" id="UP001223144">
    <property type="component" value="Unassembled WGS sequence"/>
</dbReference>
<dbReference type="PANTHER" id="PTHR11579:SF0">
    <property type="entry name" value="PROTEIN-L-ISOASPARTATE(D-ASPARTATE) O-METHYLTRANSFERASE"/>
    <property type="match status" value="1"/>
</dbReference>
<evidence type="ECO:0000256" key="5">
    <source>
        <dbReference type="ARBA" id="ARBA00022490"/>
    </source>
</evidence>
<dbReference type="Gene3D" id="3.40.50.150">
    <property type="entry name" value="Vaccinia Virus protein VP39"/>
    <property type="match status" value="1"/>
</dbReference>
<evidence type="ECO:0000256" key="8">
    <source>
        <dbReference type="ARBA" id="ARBA00022691"/>
    </source>
</evidence>
<dbReference type="PANTHER" id="PTHR11579">
    <property type="entry name" value="PROTEIN-L-ISOASPARTATE O-METHYLTRANSFERASE"/>
    <property type="match status" value="1"/>
</dbReference>
<evidence type="ECO:0000256" key="1">
    <source>
        <dbReference type="ARBA" id="ARBA00004496"/>
    </source>
</evidence>
<evidence type="ECO:0000313" key="13">
    <source>
        <dbReference type="EMBL" id="MDH2393969.1"/>
    </source>
</evidence>
<name>A0ABT6I0M4_9ACTN</name>
<keyword evidence="6 13" id="KW-0489">Methyltransferase</keyword>
<comment type="subcellular location">
    <subcellularLocation>
        <location evidence="1">Cytoplasm</location>
    </subcellularLocation>
</comment>
<accession>A0ABT6I0M4</accession>
<dbReference type="Pfam" id="PF01135">
    <property type="entry name" value="PCMT"/>
    <property type="match status" value="1"/>
</dbReference>
<dbReference type="InterPro" id="IPR000682">
    <property type="entry name" value="PCMT"/>
</dbReference>
<comment type="caution">
    <text evidence="13">The sequence shown here is derived from an EMBL/GenBank/DDBJ whole genome shotgun (WGS) entry which is preliminary data.</text>
</comment>
<dbReference type="GO" id="GO:0008168">
    <property type="term" value="F:methyltransferase activity"/>
    <property type="evidence" value="ECO:0007669"/>
    <property type="project" value="UniProtKB-KW"/>
</dbReference>
<dbReference type="EC" id="2.1.1.77" evidence="3"/>
<dbReference type="InterPro" id="IPR029063">
    <property type="entry name" value="SAM-dependent_MTases_sf"/>
</dbReference>
<evidence type="ECO:0000256" key="7">
    <source>
        <dbReference type="ARBA" id="ARBA00022679"/>
    </source>
</evidence>
<gene>
    <name evidence="13" type="ORF">QCN29_35515</name>
</gene>
<evidence type="ECO:0000256" key="10">
    <source>
        <dbReference type="ARBA" id="ARBA00031323"/>
    </source>
</evidence>
<dbReference type="GO" id="GO:0032259">
    <property type="term" value="P:methylation"/>
    <property type="evidence" value="ECO:0007669"/>
    <property type="project" value="UniProtKB-KW"/>
</dbReference>